<evidence type="ECO:0000256" key="1">
    <source>
        <dbReference type="ARBA" id="ARBA00009986"/>
    </source>
</evidence>
<evidence type="ECO:0000313" key="3">
    <source>
        <dbReference type="EMBL" id="MBW2942697.1"/>
    </source>
</evidence>
<comment type="caution">
    <text evidence="3">The sequence shown here is derived from an EMBL/GenBank/DDBJ whole genome shotgun (WGS) entry which is preliminary data.</text>
</comment>
<dbReference type="RefSeq" id="WP_219044943.1">
    <property type="nucleotide sequence ID" value="NZ_JAHWDQ010000007.1"/>
</dbReference>
<evidence type="ECO:0000259" key="2">
    <source>
        <dbReference type="Pfam" id="PF00171"/>
    </source>
</evidence>
<feature type="domain" description="Aldehyde dehydrogenase" evidence="2">
    <location>
        <begin position="13"/>
        <end position="466"/>
    </location>
</feature>
<dbReference type="Proteomes" id="UP001166291">
    <property type="component" value="Unassembled WGS sequence"/>
</dbReference>
<keyword evidence="4" id="KW-1185">Reference proteome</keyword>
<accession>A0ABS6VWK4</accession>
<dbReference type="InterPro" id="IPR015590">
    <property type="entry name" value="Aldehyde_DH_dom"/>
</dbReference>
<evidence type="ECO:0000313" key="4">
    <source>
        <dbReference type="Proteomes" id="UP001166291"/>
    </source>
</evidence>
<sequence length="476" mass="50865">MREYLKFYIDGQWVEPLEMTTVETINPATEAVSGKIALGNIADVDRAVKSARKAFDSWSQTSREERLAVLEKVASEYEKRSADIGSAISDEMGAPMALAQGFHVALGGGHLATAIEVLKNFEFEELRGQTMIRHEPIGVCAMITPWNWPINQIAVKVFPAMAAGCTVVLKPSQEAHFSAQIFAEIMDAAGVPAGVFNLVQGKGSVIGAELSRHPQVDMVSITGSEFAGIEVAKNAADTVKRVTQELGGKSALIVLDDEQFAANVGKGVGGMMMNSGQTCSATTRMLVPKARMAEAIVAGKAAAEQVTVGDPKGEFAMGPVVSKSQFNSIQQYIEKGIAEGATLVAGGPGRPEGLDKGWYVKPTVFANVTNEMVIAREEIFGPVQVIIGYDDLDHAIAIANDSDFGLAGGVYGADLQTCQNVARRMRTGWVSINDGFDFNCPFGGYKKSGNGREWGEHGFTEYLEIKGILGFVPATE</sequence>
<protein>
    <submittedName>
        <fullName evidence="3">Aldehyde dehydrogenase family protein</fullName>
    </submittedName>
</protein>
<proteinExistence type="inferred from homology"/>
<name>A0ABS6VWK4_9GAMM</name>
<dbReference type="PANTHER" id="PTHR42804:SF1">
    <property type="entry name" value="ALDEHYDE DEHYDROGENASE-RELATED"/>
    <property type="match status" value="1"/>
</dbReference>
<comment type="similarity">
    <text evidence="1">Belongs to the aldehyde dehydrogenase family.</text>
</comment>
<organism evidence="3 4">
    <name type="scientific">Zhongshania aquimaris</name>
    <dbReference type="NCBI Taxonomy" id="2857107"/>
    <lineage>
        <taxon>Bacteria</taxon>
        <taxon>Pseudomonadati</taxon>
        <taxon>Pseudomonadota</taxon>
        <taxon>Gammaproteobacteria</taxon>
        <taxon>Cellvibrionales</taxon>
        <taxon>Spongiibacteraceae</taxon>
        <taxon>Zhongshania</taxon>
    </lineage>
</organism>
<dbReference type="CDD" id="cd07138">
    <property type="entry name" value="ALDH_CddD_SSP0762"/>
    <property type="match status" value="1"/>
</dbReference>
<gene>
    <name evidence="3" type="ORF">KXJ70_18000</name>
</gene>
<dbReference type="PANTHER" id="PTHR42804">
    <property type="entry name" value="ALDEHYDE DEHYDROGENASE"/>
    <property type="match status" value="1"/>
</dbReference>
<dbReference type="EMBL" id="JAHWDQ010000007">
    <property type="protein sequence ID" value="MBW2942697.1"/>
    <property type="molecule type" value="Genomic_DNA"/>
</dbReference>
<dbReference type="Pfam" id="PF00171">
    <property type="entry name" value="Aldedh"/>
    <property type="match status" value="1"/>
</dbReference>
<reference evidence="3" key="1">
    <citation type="submission" date="2021-07" db="EMBL/GenBank/DDBJ databases">
        <title>Zhongshania sp. CAU 1632 isolated from seawater.</title>
        <authorList>
            <person name="Kim W."/>
        </authorList>
    </citation>
    <scope>NUCLEOTIDE SEQUENCE</scope>
    <source>
        <strain evidence="3">CAU 1632</strain>
    </source>
</reference>